<dbReference type="Pfam" id="PF08241">
    <property type="entry name" value="Methyltransf_11"/>
    <property type="match status" value="1"/>
</dbReference>
<dbReference type="SMART" id="SM00028">
    <property type="entry name" value="TPR"/>
    <property type="match status" value="6"/>
</dbReference>
<comment type="caution">
    <text evidence="5">The sequence shown here is derived from an EMBL/GenBank/DDBJ whole genome shotgun (WGS) entry which is preliminary data.</text>
</comment>
<dbReference type="Pfam" id="PF14559">
    <property type="entry name" value="TPR_19"/>
    <property type="match status" value="1"/>
</dbReference>
<dbReference type="GO" id="GO:0102208">
    <property type="term" value="F:2-polyprenyl-6-hydroxyphenol methylase activity"/>
    <property type="evidence" value="ECO:0007669"/>
    <property type="project" value="UniProtKB-EC"/>
</dbReference>
<dbReference type="InterPro" id="IPR019734">
    <property type="entry name" value="TPR_rpt"/>
</dbReference>
<dbReference type="SUPFAM" id="SSF53335">
    <property type="entry name" value="S-adenosyl-L-methionine-dependent methyltransferases"/>
    <property type="match status" value="2"/>
</dbReference>
<feature type="repeat" description="TPR" evidence="1">
    <location>
        <begin position="2014"/>
        <end position="2047"/>
    </location>
</feature>
<dbReference type="EC" id="2.1.1.222" evidence="5"/>
<feature type="repeat" description="TPR" evidence="1">
    <location>
        <begin position="2048"/>
        <end position="2081"/>
    </location>
</feature>
<dbReference type="Pfam" id="PF00535">
    <property type="entry name" value="Glycos_transf_2"/>
    <property type="match status" value="2"/>
</dbReference>
<dbReference type="Gene3D" id="1.25.40.10">
    <property type="entry name" value="Tetratricopeptide repeat domain"/>
    <property type="match status" value="2"/>
</dbReference>
<feature type="repeat" description="TPR" evidence="1">
    <location>
        <begin position="329"/>
        <end position="362"/>
    </location>
</feature>
<organism evidence="5">
    <name type="scientific">candidate division TA06 bacterium ADurb.Bin131</name>
    <dbReference type="NCBI Taxonomy" id="1852827"/>
    <lineage>
        <taxon>Bacteria</taxon>
        <taxon>Bacteria division TA06</taxon>
    </lineage>
</organism>
<evidence type="ECO:0000259" key="4">
    <source>
        <dbReference type="Pfam" id="PF13524"/>
    </source>
</evidence>
<protein>
    <submittedName>
        <fullName evidence="5">Ubiquinone biosynthesis O-methyltransferase</fullName>
        <ecNumber evidence="5">2.1.1.222</ecNumber>
    </submittedName>
</protein>
<reference evidence="5" key="1">
    <citation type="submission" date="2017-02" db="EMBL/GenBank/DDBJ databases">
        <title>Delving into the versatile metabolic prowess of the omnipresent phylum Bacteroidetes.</title>
        <authorList>
            <person name="Nobu M.K."/>
            <person name="Mei R."/>
            <person name="Narihiro T."/>
            <person name="Kuroda K."/>
            <person name="Liu W.-T."/>
        </authorList>
    </citation>
    <scope>NUCLEOTIDE SEQUENCE</scope>
    <source>
        <strain evidence="5">ADurb.Bin131</strain>
    </source>
</reference>
<dbReference type="EMBL" id="MWDQ01000133">
    <property type="protein sequence ID" value="OQB72337.1"/>
    <property type="molecule type" value="Genomic_DNA"/>
</dbReference>
<feature type="domain" description="Glycosyltransferase 2-like" evidence="2">
    <location>
        <begin position="8"/>
        <end position="147"/>
    </location>
</feature>
<dbReference type="InterPro" id="IPR013216">
    <property type="entry name" value="Methyltransf_11"/>
</dbReference>
<dbReference type="GO" id="GO:0008757">
    <property type="term" value="F:S-adenosylmethionine-dependent methyltransferase activity"/>
    <property type="evidence" value="ECO:0007669"/>
    <property type="project" value="InterPro"/>
</dbReference>
<evidence type="ECO:0000313" key="5">
    <source>
        <dbReference type="EMBL" id="OQB72337.1"/>
    </source>
</evidence>
<feature type="domain" description="Glycosyltransferase 2-like" evidence="2">
    <location>
        <begin position="1662"/>
        <end position="1829"/>
    </location>
</feature>
<dbReference type="InterPro" id="IPR029063">
    <property type="entry name" value="SAM-dependent_MTases_sf"/>
</dbReference>
<dbReference type="Pfam" id="PF13524">
    <property type="entry name" value="Glyco_trans_1_2"/>
    <property type="match status" value="1"/>
</dbReference>
<evidence type="ECO:0000259" key="3">
    <source>
        <dbReference type="Pfam" id="PF08241"/>
    </source>
</evidence>
<keyword evidence="5" id="KW-0808">Transferase</keyword>
<keyword evidence="1" id="KW-0802">TPR repeat</keyword>
<feature type="repeat" description="TPR" evidence="1">
    <location>
        <begin position="1980"/>
        <end position="2013"/>
    </location>
</feature>
<keyword evidence="5" id="KW-0489">Methyltransferase</keyword>
<feature type="domain" description="Methyltransferase type 11" evidence="3">
    <location>
        <begin position="1177"/>
        <end position="1226"/>
    </location>
</feature>
<dbReference type="Pfam" id="PF13432">
    <property type="entry name" value="TPR_16"/>
    <property type="match status" value="1"/>
</dbReference>
<dbReference type="CDD" id="cd04186">
    <property type="entry name" value="GT_2_like_c"/>
    <property type="match status" value="1"/>
</dbReference>
<dbReference type="InterPro" id="IPR029044">
    <property type="entry name" value="Nucleotide-diphossugar_trans"/>
</dbReference>
<dbReference type="CDD" id="cd02440">
    <property type="entry name" value="AdoMet_MTases"/>
    <property type="match status" value="1"/>
</dbReference>
<dbReference type="Gene3D" id="3.90.550.10">
    <property type="entry name" value="Spore Coat Polysaccharide Biosynthesis Protein SpsA, Chain A"/>
    <property type="match status" value="2"/>
</dbReference>
<accession>A0A1V6C611</accession>
<gene>
    <name evidence="5" type="primary">ubiG</name>
    <name evidence="5" type="ORF">BWX89_01355</name>
</gene>
<dbReference type="GO" id="GO:0032259">
    <property type="term" value="P:methylation"/>
    <property type="evidence" value="ECO:0007669"/>
    <property type="project" value="UniProtKB-KW"/>
</dbReference>
<dbReference type="PANTHER" id="PTHR43179:SF7">
    <property type="entry name" value="RHAMNOSYLTRANSFERASE WBBL"/>
    <property type="match status" value="1"/>
</dbReference>
<dbReference type="PANTHER" id="PTHR43179">
    <property type="entry name" value="RHAMNOSYLTRANSFERASE WBBL"/>
    <property type="match status" value="1"/>
</dbReference>
<keyword evidence="5" id="KW-0830">Ubiquinone</keyword>
<sequence>MIKKPSISFVVPTYKRDQYVKNLILSIQETTPENIYEIIIVSSDEADSEKIKWLEKQDNTKIYMPDVRSGSRKRSLAFYYNLGISKAENDWIFPLNDAMALKGFWYENFVDTISKPENSNAGVIIVATHLANPELGHRVALQGRTKKGQGEWKDLYLTDFNIVKREVFETTGGYDENIDWYGRGLDFGLAVSFLTDKEIIVDERIRLDHFLAQEHRLESLSDPSQGFLYVKQKWDKWCQKNNASYDWILFDNTPVGVRNNSNQSMQHAISLRGKNKKIKGLKLVEKALIDDPFFLDLNYLYAQLLIDIGRFDDAEKQLKRVIALYGHHTYAQNDLGVIYQKRDDTEHALERFKIALSIDNKNYGAIKNLLNLLVSIKREADAKNIANTLLMHHPMDQKIYELTKNFVSEMQKEVSLFVRNINPTTISRHDDILGWAEDCLTKKGHLENPILFEKSDDPVVKQGYILRNEVAERFKNCLQRLKDIRILIHVPPLHVSPGGYSLFSNMLQGFQHIGIQAQALDWNQSIEQSLNDFKPTVFITSDHDLYISRIDRNALKKYRDKQMMKFGLTASPDRYNNIPLTSRLEWAAQHGVDFYYSFHAAEYIAVKDDFKPFFEHGYDIFSIEFGANPAIHYPVPNILKDIDYVLLASSNWDKIKRYKAYLSEIFSTFKGFIDGPGWGFTKDTQGLSKDRYIYGRAKIGLNLHLDVQVVEPSELNERTYILAACGVPQLIDNPNLLPLRFDEQGFFIAQNPKEYLELFQYILHNREDATRKALIGQKEVFEKHTWYHRTEKFSLELYDNLFSQTSEISSGRANKNETYVLRQDQGLLNCDENENLENNMHNDLKGVKDDYFLDIIRKTGKWNEKEPLRLHLGCGEQYLEGYINIDYPQGQHNVMKIKADLFTDILQLYFLSESIDEIRLHHVFEHFNRVTAIALLIKWHSWLKVGGILHIETPDIMGSAKTLLSDMSFKTKMGVIRHLVGDQADGWAYHIEQWFPERYVHTLTLLGFKDIKTRSFSWTGDPYLSNVEVTARKAEKIELQRQINAAEKILSYSMVADVEKPTHQIWVGQLKEILLNDVYQDRAAFKDNMESVKRIEDLFSSFKSDIPFDVISNFNQINRDQWVIDRASSIPAGSFVIDVGAGTCPYRSLFDHCVYITHDFKRYEGVKLGGAYEYGQINYESDIKNIPVSDNFFDVVLCTEVLEHVPEPSEAIREMTRILKPGGRLLVTAPLGSGLHQMPYHYYGGFTPEWYKYFFPKYGLKIVDITPNAGFLKLLAQECMRLTWMMSKNHEYFRGKGDFIHKLFGELIPQFLFSLKEDNVVFYQHTIGYHVEAVKEASIHDNEAFHMHKTSESIKDDATITKDSIKVSEGKTYQTKGITFSKDRAMQLECTIRSFMAYCQDVDMIDLIVFYKASNNNYESQYGELKKEYPNVVFIKENYFKDDLVNLISEYKKVLFLVDDNIFVREFYLRDMAQALDDHPESLGFSMRLGKNTNYCYMLSKPQAYPLFKEIDNNVLLYEWLSAECDFGYPLELSSSLYRTEDILPFIKQLDFVNPNTLEALMDANKMVYAQSKGKLLCFEQSVTFCNPVNVVQNVFKNRHGGTETYSPERLSRLFDDGYRIDAQMFMNFVPNSCHQEKALEFINRYTGERLSMEGDGFPLVSIMILNYSRLNDIKMCLDSIKRNTPERHEIIVVDNASNDGSIEYLRTVPEIVLVENKENIGCPPARAQMMSLARGDYVVFLDNDTIVSKGWIAKFISHMRNNPQIGILGPRSNYVSGPQIVKDVSYKNVGEFEAFADRFSEEHKGQLTPTNRLIGFCMFIDRGVIEKIGSIDASFGKFGFEDDDYTWRAYVAGFRPAIAHDVFIHHTGGPQGSGNKEYNILLLNAWDIFKKKWDLPEHLKYGEYFDFNKIVSRGFDKKRHYIELSDPESVMNLVYNKKNQIPIMVEYYYKQAIKMKENDDIDNALDKLELVSRIDPLYAETYNDMGVLHYIKGDKDKAIDLLKKAIELDPKKTDALKNIADIMLESGNIEEAIKYYGIVLEEERDDIDTLLIMGSLCLQNGQLDDALMFIERVLVVDPDNASAKEIMQKIKHIS</sequence>
<dbReference type="InterPro" id="IPR055259">
    <property type="entry name" value="YkvP/CgeB_Glyco_trans-like"/>
</dbReference>
<dbReference type="Proteomes" id="UP000485562">
    <property type="component" value="Unassembled WGS sequence"/>
</dbReference>
<proteinExistence type="predicted"/>
<evidence type="ECO:0000259" key="2">
    <source>
        <dbReference type="Pfam" id="PF00535"/>
    </source>
</evidence>
<feature type="domain" description="Spore protein YkvP/CgeB glycosyl transferase-like" evidence="4">
    <location>
        <begin position="693"/>
        <end position="793"/>
    </location>
</feature>
<dbReference type="SUPFAM" id="SSF53448">
    <property type="entry name" value="Nucleotide-diphospho-sugar transferases"/>
    <property type="match status" value="2"/>
</dbReference>
<dbReference type="PROSITE" id="PS50293">
    <property type="entry name" value="TPR_REGION"/>
    <property type="match status" value="1"/>
</dbReference>
<dbReference type="PROSITE" id="PS50005">
    <property type="entry name" value="TPR"/>
    <property type="match status" value="4"/>
</dbReference>
<dbReference type="InterPro" id="IPR001173">
    <property type="entry name" value="Glyco_trans_2-like"/>
</dbReference>
<name>A0A1V6C611_UNCT6</name>
<evidence type="ECO:0000256" key="1">
    <source>
        <dbReference type="PROSITE-ProRule" id="PRU00339"/>
    </source>
</evidence>
<dbReference type="Gene3D" id="3.40.50.150">
    <property type="entry name" value="Vaccinia Virus protein VP39"/>
    <property type="match status" value="2"/>
</dbReference>
<dbReference type="InterPro" id="IPR011990">
    <property type="entry name" value="TPR-like_helical_dom_sf"/>
</dbReference>
<dbReference type="SUPFAM" id="SSF48452">
    <property type="entry name" value="TPR-like"/>
    <property type="match status" value="2"/>
</dbReference>